<feature type="compositionally biased region" description="Basic residues" evidence="1">
    <location>
        <begin position="89"/>
        <end position="100"/>
    </location>
</feature>
<keyword evidence="3" id="KW-1185">Reference proteome</keyword>
<feature type="compositionally biased region" description="Basic and acidic residues" evidence="1">
    <location>
        <begin position="58"/>
        <end position="77"/>
    </location>
</feature>
<reference evidence="2 3" key="1">
    <citation type="journal article" date="2019" name="Anaerobe">
        <title>Detection of Robinsoniella peoriensis in multiple bone samples of a trauma patient.</title>
        <authorList>
            <person name="Schrottner P."/>
            <person name="Hartwich K."/>
            <person name="Bunk B."/>
            <person name="Schober I."/>
            <person name="Helbig S."/>
            <person name="Rudolph W.W."/>
            <person name="Gunzer F."/>
        </authorList>
    </citation>
    <scope>NUCLEOTIDE SEQUENCE [LARGE SCALE GENOMIC DNA]</scope>
    <source>
        <strain evidence="2 3">DSM 106044</strain>
    </source>
</reference>
<protein>
    <submittedName>
        <fullName evidence="2">Uncharacterized protein</fullName>
    </submittedName>
</protein>
<dbReference type="EMBL" id="QGQD01000120">
    <property type="protein sequence ID" value="TLC97503.1"/>
    <property type="molecule type" value="Genomic_DNA"/>
</dbReference>
<organism evidence="2 3">
    <name type="scientific">Robinsoniella peoriensis</name>
    <dbReference type="NCBI Taxonomy" id="180332"/>
    <lineage>
        <taxon>Bacteria</taxon>
        <taxon>Bacillati</taxon>
        <taxon>Bacillota</taxon>
        <taxon>Clostridia</taxon>
        <taxon>Lachnospirales</taxon>
        <taxon>Lachnospiraceae</taxon>
        <taxon>Robinsoniella</taxon>
    </lineage>
</organism>
<feature type="region of interest" description="Disordered" evidence="1">
    <location>
        <begin position="58"/>
        <end position="100"/>
    </location>
</feature>
<sequence>MNKTFITKIVQAKKLEIEAFQELLPDELNDRMKNWRTGAGDWLKDCAVEIYLAGKKETKSCKDERDGSRENESEKADMYTGDNFTKKSEKTKRTKKVIIE</sequence>
<dbReference type="AlphaFoldDB" id="A0A4U8Q073"/>
<dbReference type="Proteomes" id="UP000306509">
    <property type="component" value="Unassembled WGS sequence"/>
</dbReference>
<gene>
    <name evidence="2" type="ORF">DSM106044_05704</name>
</gene>
<comment type="caution">
    <text evidence="2">The sequence shown here is derived from an EMBL/GenBank/DDBJ whole genome shotgun (WGS) entry which is preliminary data.</text>
</comment>
<dbReference type="STRING" id="180332.GCA_000797495_03222"/>
<proteinExistence type="predicted"/>
<evidence type="ECO:0000313" key="3">
    <source>
        <dbReference type="Proteomes" id="UP000306509"/>
    </source>
</evidence>
<name>A0A4U8Q073_9FIRM</name>
<evidence type="ECO:0000256" key="1">
    <source>
        <dbReference type="SAM" id="MobiDB-lite"/>
    </source>
</evidence>
<dbReference type="RefSeq" id="WP_044295497.1">
    <property type="nucleotide sequence ID" value="NZ_JTGN01000006.1"/>
</dbReference>
<accession>A0A4U8Q073</accession>
<evidence type="ECO:0000313" key="2">
    <source>
        <dbReference type="EMBL" id="TLC97503.1"/>
    </source>
</evidence>